<reference evidence="2" key="1">
    <citation type="submission" date="2014-09" db="EMBL/GenBank/DDBJ databases">
        <authorList>
            <person name="Magalhaes I.L.F."/>
            <person name="Oliveira U."/>
            <person name="Santos F.R."/>
            <person name="Vidigal T.H.D.A."/>
            <person name="Brescovit A.D."/>
            <person name="Santos A.J."/>
        </authorList>
    </citation>
    <scope>NUCLEOTIDE SEQUENCE</scope>
    <source>
        <tissue evidence="2">Shoot tissue taken approximately 20 cm above the soil surface</tissue>
    </source>
</reference>
<evidence type="ECO:0000256" key="1">
    <source>
        <dbReference type="SAM" id="MobiDB-lite"/>
    </source>
</evidence>
<proteinExistence type="predicted"/>
<dbReference type="AlphaFoldDB" id="A0A0A8ZXX1"/>
<sequence length="22" mass="2788">MTSRSRPQGRRWKRRDWPSWSA</sequence>
<protein>
    <submittedName>
        <fullName evidence="2">Uncharacterized protein</fullName>
    </submittedName>
</protein>
<reference evidence="2" key="2">
    <citation type="journal article" date="2015" name="Data Brief">
        <title>Shoot transcriptome of the giant reed, Arundo donax.</title>
        <authorList>
            <person name="Barrero R.A."/>
            <person name="Guerrero F.D."/>
            <person name="Moolhuijzen P."/>
            <person name="Goolsby J.A."/>
            <person name="Tidwell J."/>
            <person name="Bellgard S.E."/>
            <person name="Bellgard M.I."/>
        </authorList>
    </citation>
    <scope>NUCLEOTIDE SEQUENCE</scope>
    <source>
        <tissue evidence="2">Shoot tissue taken approximately 20 cm above the soil surface</tissue>
    </source>
</reference>
<accession>A0A0A8ZXX1</accession>
<organism evidence="2">
    <name type="scientific">Arundo donax</name>
    <name type="common">Giant reed</name>
    <name type="synonym">Donax arundinaceus</name>
    <dbReference type="NCBI Taxonomy" id="35708"/>
    <lineage>
        <taxon>Eukaryota</taxon>
        <taxon>Viridiplantae</taxon>
        <taxon>Streptophyta</taxon>
        <taxon>Embryophyta</taxon>
        <taxon>Tracheophyta</taxon>
        <taxon>Spermatophyta</taxon>
        <taxon>Magnoliopsida</taxon>
        <taxon>Liliopsida</taxon>
        <taxon>Poales</taxon>
        <taxon>Poaceae</taxon>
        <taxon>PACMAD clade</taxon>
        <taxon>Arundinoideae</taxon>
        <taxon>Arundineae</taxon>
        <taxon>Arundo</taxon>
    </lineage>
</organism>
<name>A0A0A8ZXX1_ARUDO</name>
<dbReference type="EMBL" id="GBRH01258278">
    <property type="protein sequence ID" value="JAD39617.1"/>
    <property type="molecule type" value="Transcribed_RNA"/>
</dbReference>
<feature type="region of interest" description="Disordered" evidence="1">
    <location>
        <begin position="1"/>
        <end position="22"/>
    </location>
</feature>
<evidence type="ECO:0000313" key="2">
    <source>
        <dbReference type="EMBL" id="JAD39617.1"/>
    </source>
</evidence>